<sequence>MSEEAVAYRCEKCGAPIEVTPETIVAVCEYCGHPNWISEVKEEILIVASASKDAVERSFRQRIEEDFDLRRVKDKISIIEISGVYVPFYFVTVKAEAAYEGYIKKVERVGSGKKARWVTRREKVRGSFRSVLKLPILARRSAEDFSIKELAGHYKYSKPESIKLEEVDWEKVKLPVLNAELSSDEAAEIARDEAGDKMRARAESKVDELIEFHCVTKVLSISPLILIPYWYLVYSCGRAQYRAAYAGWNCHLLAIQEPVLIYHRALYFIGALLGCGLSAFGLAFSNNLNLSMGIGLLVLGAGISYAFGRKMVSDVRIERG</sequence>
<accession>A0A497EY34</accession>
<dbReference type="Gene3D" id="2.20.28.30">
    <property type="entry name" value="RNA polymerase ii, chain L"/>
    <property type="match status" value="1"/>
</dbReference>
<evidence type="ECO:0000256" key="1">
    <source>
        <dbReference type="SAM" id="Phobius"/>
    </source>
</evidence>
<feature type="transmembrane region" description="Helical" evidence="1">
    <location>
        <begin position="265"/>
        <end position="284"/>
    </location>
</feature>
<organism evidence="2 3">
    <name type="scientific">Thermoproteota archaeon</name>
    <dbReference type="NCBI Taxonomy" id="2056631"/>
    <lineage>
        <taxon>Archaea</taxon>
        <taxon>Thermoproteota</taxon>
    </lineage>
</organism>
<protein>
    <recommendedName>
        <fullName evidence="4">Zinc ribbon domain-containing protein</fullName>
    </recommendedName>
</protein>
<keyword evidence="1" id="KW-1133">Transmembrane helix</keyword>
<reference evidence="2 3" key="1">
    <citation type="submission" date="2018-06" db="EMBL/GenBank/DDBJ databases">
        <title>Extensive metabolic versatility and redundancy in microbially diverse, dynamic hydrothermal sediments.</title>
        <authorList>
            <person name="Dombrowski N."/>
            <person name="Teske A."/>
            <person name="Baker B.J."/>
        </authorList>
    </citation>
    <scope>NUCLEOTIDE SEQUENCE [LARGE SCALE GENOMIC DNA]</scope>
    <source>
        <strain evidence="2">B20_G2</strain>
    </source>
</reference>
<evidence type="ECO:0000313" key="2">
    <source>
        <dbReference type="EMBL" id="RLE52304.1"/>
    </source>
</evidence>
<comment type="caution">
    <text evidence="2">The sequence shown here is derived from an EMBL/GenBank/DDBJ whole genome shotgun (WGS) entry which is preliminary data.</text>
</comment>
<feature type="transmembrane region" description="Helical" evidence="1">
    <location>
        <begin position="290"/>
        <end position="308"/>
    </location>
</feature>
<name>A0A497EY34_9CREN</name>
<evidence type="ECO:0008006" key="4">
    <source>
        <dbReference type="Google" id="ProtNLM"/>
    </source>
</evidence>
<dbReference type="AlphaFoldDB" id="A0A497EY34"/>
<keyword evidence="1" id="KW-0472">Membrane</keyword>
<gene>
    <name evidence="2" type="ORF">DRJ26_04870</name>
</gene>
<evidence type="ECO:0000313" key="3">
    <source>
        <dbReference type="Proteomes" id="UP000269499"/>
    </source>
</evidence>
<dbReference type="EMBL" id="QMRA01000123">
    <property type="protein sequence ID" value="RLE52304.1"/>
    <property type="molecule type" value="Genomic_DNA"/>
</dbReference>
<dbReference type="Proteomes" id="UP000269499">
    <property type="component" value="Unassembled WGS sequence"/>
</dbReference>
<keyword evidence="1" id="KW-0812">Transmembrane</keyword>
<proteinExistence type="predicted"/>